<comment type="caution">
    <text evidence="1">The sequence shown here is derived from an EMBL/GenBank/DDBJ whole genome shotgun (WGS) entry which is preliminary data.</text>
</comment>
<keyword evidence="2" id="KW-1185">Reference proteome</keyword>
<sequence length="118" mass="13570">MRKLEFLAIQQPGVTQCPAHYVTTLLATQLPQYGFRTQLHEQKDAISVNVNDEKVALAISCRLDSHDGRLICEISNTHQEQQNWFGKIKSESTIRQLAQAVECSLRQDRSLDVLQWKY</sequence>
<dbReference type="Proteomes" id="UP000014568">
    <property type="component" value="Unassembled WGS sequence"/>
</dbReference>
<dbReference type="STRING" id="632955.GCA_000829675_00316"/>
<accession>S3NAS1</accession>
<proteinExistence type="predicted"/>
<evidence type="ECO:0000313" key="2">
    <source>
        <dbReference type="Proteomes" id="UP000014568"/>
    </source>
</evidence>
<dbReference type="EMBL" id="ATGI01000032">
    <property type="protein sequence ID" value="EPF71464.1"/>
    <property type="molecule type" value="Genomic_DNA"/>
</dbReference>
<name>S3NAS1_9GAMM</name>
<dbReference type="AlphaFoldDB" id="S3NAS1"/>
<dbReference type="RefSeq" id="WP_016656893.1">
    <property type="nucleotide sequence ID" value="NZ_KE340353.1"/>
</dbReference>
<evidence type="ECO:0000313" key="1">
    <source>
        <dbReference type="EMBL" id="EPF71464.1"/>
    </source>
</evidence>
<organism evidence="1 2">
    <name type="scientific">Acinetobacter rudis CIP 110305</name>
    <dbReference type="NCBI Taxonomy" id="421052"/>
    <lineage>
        <taxon>Bacteria</taxon>
        <taxon>Pseudomonadati</taxon>
        <taxon>Pseudomonadota</taxon>
        <taxon>Gammaproteobacteria</taxon>
        <taxon>Moraxellales</taxon>
        <taxon>Moraxellaceae</taxon>
        <taxon>Acinetobacter</taxon>
    </lineage>
</organism>
<dbReference type="OrthoDB" id="6705549at2"/>
<dbReference type="eggNOG" id="ENOG5031R9A">
    <property type="taxonomic scope" value="Bacteria"/>
</dbReference>
<protein>
    <submittedName>
        <fullName evidence="1">Uncharacterized protein</fullName>
    </submittedName>
</protein>
<reference evidence="1 2" key="1">
    <citation type="submission" date="2013-06" db="EMBL/GenBank/DDBJ databases">
        <title>The Genome Sequence of Acinetobacter rudis CIP 110305.</title>
        <authorList>
            <consortium name="The Broad Institute Genome Sequencing Platform"/>
            <consortium name="The Broad Institute Genome Sequencing Center for Infectious Disease"/>
            <person name="Cerqueira G."/>
            <person name="Feldgarden M."/>
            <person name="Courvalin P."/>
            <person name="Perichon B."/>
            <person name="Grillot-Courvalin C."/>
            <person name="Clermont D."/>
            <person name="Rocha E."/>
            <person name="Yoon E.-J."/>
            <person name="Nemec A."/>
            <person name="Young S.K."/>
            <person name="Zeng Q."/>
            <person name="Gargeya S."/>
            <person name="Fitzgerald M."/>
            <person name="Abouelleil A."/>
            <person name="Alvarado L."/>
            <person name="Berlin A.M."/>
            <person name="Chapman S.B."/>
            <person name="Dewar J."/>
            <person name="Goldberg J."/>
            <person name="Griggs A."/>
            <person name="Gujja S."/>
            <person name="Hansen M."/>
            <person name="Howarth C."/>
            <person name="Imamovic A."/>
            <person name="Larimer J."/>
            <person name="McCowan C."/>
            <person name="Murphy C."/>
            <person name="Pearson M."/>
            <person name="Priest M."/>
            <person name="Roberts A."/>
            <person name="Saif S."/>
            <person name="Shea T."/>
            <person name="Sykes S."/>
            <person name="Wortman J."/>
            <person name="Nusbaum C."/>
            <person name="Birren B."/>
        </authorList>
    </citation>
    <scope>NUCLEOTIDE SEQUENCE [LARGE SCALE GENOMIC DNA]</scope>
    <source>
        <strain evidence="1 2">CIP 110305</strain>
    </source>
</reference>
<dbReference type="PATRIC" id="fig|421052.3.peg.2439"/>
<dbReference type="HOGENOM" id="CLU_1965724_0_0_6"/>
<gene>
    <name evidence="1" type="ORF">F945_02493</name>
</gene>